<evidence type="ECO:0000256" key="13">
    <source>
        <dbReference type="SAM" id="Phobius"/>
    </source>
</evidence>
<dbReference type="GO" id="GO:0016020">
    <property type="term" value="C:membrane"/>
    <property type="evidence" value="ECO:0007669"/>
    <property type="project" value="UniProtKB-SubCell"/>
</dbReference>
<keyword evidence="3" id="KW-0813">Transport</keyword>
<sequence>MTKGRMEAFSDGVLAIIITIMVLELKEPEGYTFEALKPIVPSLISYVLSFIYIGIYWNNHHHLLHAVKQIKGNVLWYNMLLLFWLSLVPFATGWVGAHLEPIPIAVYGFVLLMAAISYSLLLKALVKVEGNDSLLSKAVGRDWKGRISITLYLVGILSALFIHPLPGYICYVIVAFIWFIPDTRLERNMK</sequence>
<evidence type="ECO:0000313" key="14">
    <source>
        <dbReference type="EMBL" id="TWI85382.1"/>
    </source>
</evidence>
<evidence type="ECO:0000256" key="9">
    <source>
        <dbReference type="ARBA" id="ARBA00023065"/>
    </source>
</evidence>
<dbReference type="PANTHER" id="PTHR31462:SF5">
    <property type="entry name" value="ENDOSOMAL_LYSOSOMAL PROTON CHANNEL TMEM175"/>
    <property type="match status" value="1"/>
</dbReference>
<protein>
    <submittedName>
        <fullName evidence="14">Putative membrane protein</fullName>
    </submittedName>
</protein>
<dbReference type="InterPro" id="IPR010617">
    <property type="entry name" value="TMEM175-like"/>
</dbReference>
<evidence type="ECO:0000256" key="4">
    <source>
        <dbReference type="ARBA" id="ARBA00022538"/>
    </source>
</evidence>
<comment type="catalytic activity">
    <reaction evidence="12">
        <text>K(+)(in) = K(+)(out)</text>
        <dbReference type="Rhea" id="RHEA:29463"/>
        <dbReference type="ChEBI" id="CHEBI:29103"/>
    </reaction>
</comment>
<feature type="transmembrane region" description="Helical" evidence="13">
    <location>
        <begin position="102"/>
        <end position="126"/>
    </location>
</feature>
<keyword evidence="5 13" id="KW-0812">Transmembrane</keyword>
<dbReference type="GO" id="GO:0005267">
    <property type="term" value="F:potassium channel activity"/>
    <property type="evidence" value="ECO:0007669"/>
    <property type="project" value="UniProtKB-KW"/>
</dbReference>
<evidence type="ECO:0000256" key="11">
    <source>
        <dbReference type="ARBA" id="ARBA00023303"/>
    </source>
</evidence>
<comment type="caution">
    <text evidence="14">The sequence shown here is derived from an EMBL/GenBank/DDBJ whole genome shotgun (WGS) entry which is preliminary data.</text>
</comment>
<keyword evidence="7" id="KW-0630">Potassium</keyword>
<evidence type="ECO:0000256" key="12">
    <source>
        <dbReference type="ARBA" id="ARBA00034430"/>
    </source>
</evidence>
<keyword evidence="11" id="KW-0407">Ion channel</keyword>
<accession>A0A562SVX4</accession>
<evidence type="ECO:0000313" key="15">
    <source>
        <dbReference type="Proteomes" id="UP000316167"/>
    </source>
</evidence>
<organism evidence="14 15">
    <name type="scientific">Lacibacter cauensis</name>
    <dbReference type="NCBI Taxonomy" id="510947"/>
    <lineage>
        <taxon>Bacteria</taxon>
        <taxon>Pseudomonadati</taxon>
        <taxon>Bacteroidota</taxon>
        <taxon>Chitinophagia</taxon>
        <taxon>Chitinophagales</taxon>
        <taxon>Chitinophagaceae</taxon>
        <taxon>Lacibacter</taxon>
    </lineage>
</organism>
<keyword evidence="9" id="KW-0406">Ion transport</keyword>
<dbReference type="OrthoDB" id="7626281at2"/>
<keyword evidence="10 13" id="KW-0472">Membrane</keyword>
<gene>
    <name evidence="14" type="ORF">IQ13_0543</name>
</gene>
<feature type="transmembrane region" description="Helical" evidence="13">
    <location>
        <begin position="35"/>
        <end position="55"/>
    </location>
</feature>
<evidence type="ECO:0000256" key="10">
    <source>
        <dbReference type="ARBA" id="ARBA00023136"/>
    </source>
</evidence>
<comment type="similarity">
    <text evidence="2">Belongs to the TMEM175 family.</text>
</comment>
<keyword evidence="15" id="KW-1185">Reference proteome</keyword>
<evidence type="ECO:0000256" key="7">
    <source>
        <dbReference type="ARBA" id="ARBA00022958"/>
    </source>
</evidence>
<evidence type="ECO:0000256" key="5">
    <source>
        <dbReference type="ARBA" id="ARBA00022692"/>
    </source>
</evidence>
<dbReference type="Pfam" id="PF06736">
    <property type="entry name" value="TMEM175"/>
    <property type="match status" value="1"/>
</dbReference>
<dbReference type="GO" id="GO:0015252">
    <property type="term" value="F:proton channel activity"/>
    <property type="evidence" value="ECO:0007669"/>
    <property type="project" value="InterPro"/>
</dbReference>
<dbReference type="EMBL" id="VLLE01000002">
    <property type="protein sequence ID" value="TWI85382.1"/>
    <property type="molecule type" value="Genomic_DNA"/>
</dbReference>
<feature type="transmembrane region" description="Helical" evidence="13">
    <location>
        <begin position="75"/>
        <end position="96"/>
    </location>
</feature>
<dbReference type="Proteomes" id="UP000316167">
    <property type="component" value="Unassembled WGS sequence"/>
</dbReference>
<feature type="transmembrane region" description="Helical" evidence="13">
    <location>
        <begin position="7"/>
        <end position="23"/>
    </location>
</feature>
<feature type="transmembrane region" description="Helical" evidence="13">
    <location>
        <begin position="147"/>
        <end position="180"/>
    </location>
</feature>
<evidence type="ECO:0000256" key="8">
    <source>
        <dbReference type="ARBA" id="ARBA00022989"/>
    </source>
</evidence>
<evidence type="ECO:0000256" key="2">
    <source>
        <dbReference type="ARBA" id="ARBA00006920"/>
    </source>
</evidence>
<keyword evidence="8 13" id="KW-1133">Transmembrane helix</keyword>
<reference evidence="14 15" key="1">
    <citation type="journal article" date="2015" name="Stand. Genomic Sci.">
        <title>Genomic Encyclopedia of Bacterial and Archaeal Type Strains, Phase III: the genomes of soil and plant-associated and newly described type strains.</title>
        <authorList>
            <person name="Whitman W.B."/>
            <person name="Woyke T."/>
            <person name="Klenk H.P."/>
            <person name="Zhou Y."/>
            <person name="Lilburn T.G."/>
            <person name="Beck B.J."/>
            <person name="De Vos P."/>
            <person name="Vandamme P."/>
            <person name="Eisen J.A."/>
            <person name="Garrity G."/>
            <person name="Hugenholtz P."/>
            <person name="Kyrpides N.C."/>
        </authorList>
    </citation>
    <scope>NUCLEOTIDE SEQUENCE [LARGE SCALE GENOMIC DNA]</scope>
    <source>
        <strain evidence="14 15">CGMCC 1.7271</strain>
    </source>
</reference>
<evidence type="ECO:0000256" key="6">
    <source>
        <dbReference type="ARBA" id="ARBA00022826"/>
    </source>
</evidence>
<keyword evidence="4" id="KW-0633">Potassium transport</keyword>
<dbReference type="AlphaFoldDB" id="A0A562SVX4"/>
<proteinExistence type="inferred from homology"/>
<dbReference type="PANTHER" id="PTHR31462">
    <property type="entry name" value="ENDOSOMAL/LYSOSOMAL POTASSIUM CHANNEL TMEM175"/>
    <property type="match status" value="1"/>
</dbReference>
<evidence type="ECO:0000256" key="3">
    <source>
        <dbReference type="ARBA" id="ARBA00022448"/>
    </source>
</evidence>
<comment type="subcellular location">
    <subcellularLocation>
        <location evidence="1">Membrane</location>
        <topology evidence="1">Multi-pass membrane protein</topology>
    </subcellularLocation>
</comment>
<dbReference type="RefSeq" id="WP_144884223.1">
    <property type="nucleotide sequence ID" value="NZ_VLLE01000002.1"/>
</dbReference>
<name>A0A562SVX4_9BACT</name>
<keyword evidence="6" id="KW-0631">Potassium channel</keyword>
<evidence type="ECO:0000256" key="1">
    <source>
        <dbReference type="ARBA" id="ARBA00004141"/>
    </source>
</evidence>